<feature type="transmembrane region" description="Helical" evidence="5">
    <location>
        <begin position="159"/>
        <end position="177"/>
    </location>
</feature>
<keyword evidence="4 5" id="KW-0472">Membrane</keyword>
<dbReference type="EMBL" id="CP048104">
    <property type="protein sequence ID" value="QKG84975.1"/>
    <property type="molecule type" value="Genomic_DNA"/>
</dbReference>
<dbReference type="Pfam" id="PF02659">
    <property type="entry name" value="Mntp"/>
    <property type="match status" value="1"/>
</dbReference>
<feature type="transmembrane region" description="Helical" evidence="5">
    <location>
        <begin position="101"/>
        <end position="122"/>
    </location>
</feature>
<dbReference type="AlphaFoldDB" id="A0A7D4BI05"/>
<name>A0A7D4BI05_9BACL</name>
<dbReference type="KEGG" id="kpul:GXN76_11170"/>
<feature type="transmembrane region" description="Helical" evidence="5">
    <location>
        <begin position="34"/>
        <end position="55"/>
    </location>
</feature>
<sequence>MESLAALFMLAVASNVDNTGVGLVYGIRNKRIPYGALWAVTIIGGIASGVAAEGSIWLKQWLPPFLESGIAGGILIAIGIRSWNFSSIRSLYYQALLEKEWWFLSVALSLNNIGLGLTGGLLGFHPVIFGLSIGLTSGIALWIGSRIGEKLGKTAWQQWINPLSSLLLIGMGIYQFLGW</sequence>
<accession>A0A7D4BI05</accession>
<keyword evidence="2 5" id="KW-0812">Transmembrane</keyword>
<evidence type="ECO:0000256" key="3">
    <source>
        <dbReference type="ARBA" id="ARBA00022989"/>
    </source>
</evidence>
<dbReference type="InterPro" id="IPR003810">
    <property type="entry name" value="Mntp/YtaF"/>
</dbReference>
<feature type="transmembrane region" description="Helical" evidence="5">
    <location>
        <begin position="128"/>
        <end position="147"/>
    </location>
</feature>
<keyword evidence="7" id="KW-1185">Reference proteome</keyword>
<dbReference type="RefSeq" id="WP_173223189.1">
    <property type="nucleotide sequence ID" value="NZ_CP048104.1"/>
</dbReference>
<reference evidence="6 7" key="1">
    <citation type="submission" date="2020-01" db="EMBL/GenBank/DDBJ databases">
        <authorList>
            <person name="Gulvik C.A."/>
            <person name="Batra D.G."/>
        </authorList>
    </citation>
    <scope>NUCLEOTIDE SEQUENCE [LARGE SCALE GENOMIC DNA]</scope>
    <source>
        <strain evidence="6 7">W9323</strain>
    </source>
</reference>
<evidence type="ECO:0000256" key="5">
    <source>
        <dbReference type="SAM" id="Phobius"/>
    </source>
</evidence>
<feature type="transmembrane region" description="Helical" evidence="5">
    <location>
        <begin position="61"/>
        <end position="80"/>
    </location>
</feature>
<evidence type="ECO:0008006" key="8">
    <source>
        <dbReference type="Google" id="ProtNLM"/>
    </source>
</evidence>
<dbReference type="PANTHER" id="PTHR35529">
    <property type="entry name" value="MANGANESE EFFLUX PUMP MNTP-RELATED"/>
    <property type="match status" value="1"/>
</dbReference>
<keyword evidence="3 5" id="KW-1133">Transmembrane helix</keyword>
<keyword evidence="1" id="KW-1003">Cell membrane</keyword>
<evidence type="ECO:0000313" key="6">
    <source>
        <dbReference type="EMBL" id="QKG84975.1"/>
    </source>
</evidence>
<proteinExistence type="predicted"/>
<evidence type="ECO:0000256" key="4">
    <source>
        <dbReference type="ARBA" id="ARBA00023136"/>
    </source>
</evidence>
<gene>
    <name evidence="6" type="ORF">GXN76_11170</name>
</gene>
<dbReference type="PANTHER" id="PTHR35529:SF2">
    <property type="entry name" value="SPORULATION PROTEIN YTAF-RELATED"/>
    <property type="match status" value="1"/>
</dbReference>
<evidence type="ECO:0000313" key="7">
    <source>
        <dbReference type="Proteomes" id="UP000503088"/>
    </source>
</evidence>
<dbReference type="Proteomes" id="UP000503088">
    <property type="component" value="Chromosome"/>
</dbReference>
<evidence type="ECO:0000256" key="1">
    <source>
        <dbReference type="ARBA" id="ARBA00022475"/>
    </source>
</evidence>
<evidence type="ECO:0000256" key="2">
    <source>
        <dbReference type="ARBA" id="ARBA00022692"/>
    </source>
</evidence>
<protein>
    <recommendedName>
        <fullName evidence="8">Sporulation membrane protein YtaF</fullName>
    </recommendedName>
</protein>
<feature type="transmembrane region" description="Helical" evidence="5">
    <location>
        <begin position="6"/>
        <end position="27"/>
    </location>
</feature>
<organism evidence="6 7">
    <name type="scientific">Kroppenstedtia pulmonis</name>
    <dbReference type="NCBI Taxonomy" id="1380685"/>
    <lineage>
        <taxon>Bacteria</taxon>
        <taxon>Bacillati</taxon>
        <taxon>Bacillota</taxon>
        <taxon>Bacilli</taxon>
        <taxon>Bacillales</taxon>
        <taxon>Thermoactinomycetaceae</taxon>
        <taxon>Kroppenstedtia</taxon>
    </lineage>
</organism>